<evidence type="ECO:0000313" key="2">
    <source>
        <dbReference type="EMBL" id="KAJ3053666.1"/>
    </source>
</evidence>
<keyword evidence="3" id="KW-1185">Reference proteome</keyword>
<reference evidence="2" key="1">
    <citation type="submission" date="2020-05" db="EMBL/GenBank/DDBJ databases">
        <title>Phylogenomic resolution of chytrid fungi.</title>
        <authorList>
            <person name="Stajich J.E."/>
            <person name="Amses K."/>
            <person name="Simmons R."/>
            <person name="Seto K."/>
            <person name="Myers J."/>
            <person name="Bonds A."/>
            <person name="Quandt C.A."/>
            <person name="Barry K."/>
            <person name="Liu P."/>
            <person name="Grigoriev I."/>
            <person name="Longcore J.E."/>
            <person name="James T.Y."/>
        </authorList>
    </citation>
    <scope>NUCLEOTIDE SEQUENCE</scope>
    <source>
        <strain evidence="2">JEL0318</strain>
    </source>
</reference>
<feature type="compositionally biased region" description="Polar residues" evidence="1">
    <location>
        <begin position="351"/>
        <end position="377"/>
    </location>
</feature>
<name>A0AAD5SEP7_9FUNG</name>
<gene>
    <name evidence="2" type="ORF">HK097_003680</name>
</gene>
<comment type="caution">
    <text evidence="2">The sequence shown here is derived from an EMBL/GenBank/DDBJ whole genome shotgun (WGS) entry which is preliminary data.</text>
</comment>
<feature type="compositionally biased region" description="Low complexity" evidence="1">
    <location>
        <begin position="173"/>
        <end position="190"/>
    </location>
</feature>
<dbReference type="EMBL" id="JADGJD010000189">
    <property type="protein sequence ID" value="KAJ3053666.1"/>
    <property type="molecule type" value="Genomic_DNA"/>
</dbReference>
<feature type="compositionally biased region" description="Polar residues" evidence="1">
    <location>
        <begin position="224"/>
        <end position="233"/>
    </location>
</feature>
<feature type="region of interest" description="Disordered" evidence="1">
    <location>
        <begin position="1"/>
        <end position="33"/>
    </location>
</feature>
<feature type="non-terminal residue" evidence="2">
    <location>
        <position position="402"/>
    </location>
</feature>
<accession>A0AAD5SEP7</accession>
<protein>
    <submittedName>
        <fullName evidence="2">Uncharacterized protein</fullName>
    </submittedName>
</protein>
<evidence type="ECO:0000256" key="1">
    <source>
        <dbReference type="SAM" id="MobiDB-lite"/>
    </source>
</evidence>
<feature type="region of interest" description="Disordered" evidence="1">
    <location>
        <begin position="118"/>
        <end position="154"/>
    </location>
</feature>
<feature type="compositionally biased region" description="Low complexity" evidence="1">
    <location>
        <begin position="281"/>
        <end position="297"/>
    </location>
</feature>
<dbReference type="Proteomes" id="UP001212841">
    <property type="component" value="Unassembled WGS sequence"/>
</dbReference>
<feature type="compositionally biased region" description="Basic and acidic residues" evidence="1">
    <location>
        <begin position="131"/>
        <end position="154"/>
    </location>
</feature>
<sequence length="402" mass="42683">MPDRDRQRHQQSTSVSRPTASTPEADIGRDPESMEALLQQVIAERNALRLQNDQLWHIINKQRGIIQTLQSQLAANGVVATAQSHGESPIGSEATLPTPAASPLAHVTSPAGKIVARERSVSERLGSANQGEDRRQRTMSENREQGRLARRQSFGERDVVLPAIAVQPPSRKSSAAAGEQAVIAAAAQSSRRTHGRQRSHSASGQPPNIVLPPVPGAVPASGLSPKNSASSLSGVPGGPTDSAGMVGSTTSVGSNVGIYEYPVGDSNSMDSFSEEARAGRTRSTSSSARRQRGQQPHPDGEEDQQQQQQPDRHAPRSAGAPKRVSSAEARRARGLDRPWTGHARLQDVNENDASNSNTLQRSGSVPSALTAQQLSDQVSARLRETSIDASRTNLDSLPGSNP</sequence>
<dbReference type="AlphaFoldDB" id="A0AAD5SEP7"/>
<feature type="region of interest" description="Disordered" evidence="1">
    <location>
        <begin position="168"/>
        <end position="377"/>
    </location>
</feature>
<proteinExistence type="predicted"/>
<organism evidence="2 3">
    <name type="scientific">Rhizophlyctis rosea</name>
    <dbReference type="NCBI Taxonomy" id="64517"/>
    <lineage>
        <taxon>Eukaryota</taxon>
        <taxon>Fungi</taxon>
        <taxon>Fungi incertae sedis</taxon>
        <taxon>Chytridiomycota</taxon>
        <taxon>Chytridiomycota incertae sedis</taxon>
        <taxon>Chytridiomycetes</taxon>
        <taxon>Rhizophlyctidales</taxon>
        <taxon>Rhizophlyctidaceae</taxon>
        <taxon>Rhizophlyctis</taxon>
    </lineage>
</organism>
<evidence type="ECO:0000313" key="3">
    <source>
        <dbReference type="Proteomes" id="UP001212841"/>
    </source>
</evidence>
<feature type="compositionally biased region" description="Polar residues" evidence="1">
    <location>
        <begin position="10"/>
        <end position="22"/>
    </location>
</feature>